<dbReference type="PANTHER" id="PTHR10492">
    <property type="match status" value="1"/>
</dbReference>
<organism evidence="3 4">
    <name type="scientific">Cordylochernes scorpioides</name>
    <dbReference type="NCBI Taxonomy" id="51811"/>
    <lineage>
        <taxon>Eukaryota</taxon>
        <taxon>Metazoa</taxon>
        <taxon>Ecdysozoa</taxon>
        <taxon>Arthropoda</taxon>
        <taxon>Chelicerata</taxon>
        <taxon>Arachnida</taxon>
        <taxon>Pseudoscorpiones</taxon>
        <taxon>Cheliferoidea</taxon>
        <taxon>Chernetidae</taxon>
        <taxon>Cordylochernes</taxon>
    </lineage>
</organism>
<accession>A0ABY6JVP6</accession>
<evidence type="ECO:0000259" key="2">
    <source>
        <dbReference type="Pfam" id="PF21530"/>
    </source>
</evidence>
<evidence type="ECO:0000313" key="3">
    <source>
        <dbReference type="EMBL" id="UYV60604.1"/>
    </source>
</evidence>
<name>A0ABY6JVP6_9ARAC</name>
<feature type="compositionally biased region" description="Basic and acidic residues" evidence="1">
    <location>
        <begin position="15"/>
        <end position="45"/>
    </location>
</feature>
<evidence type="ECO:0000313" key="4">
    <source>
        <dbReference type="Proteomes" id="UP001235939"/>
    </source>
</evidence>
<proteinExistence type="predicted"/>
<gene>
    <name evidence="3" type="ORF">LAZ67_1001642</name>
</gene>
<dbReference type="EMBL" id="CP092863">
    <property type="protein sequence ID" value="UYV60604.1"/>
    <property type="molecule type" value="Genomic_DNA"/>
</dbReference>
<dbReference type="InterPro" id="IPR049163">
    <property type="entry name" value="Pif1-like_2B_dom"/>
</dbReference>
<dbReference type="Proteomes" id="UP001235939">
    <property type="component" value="Chromosome 01"/>
</dbReference>
<dbReference type="Pfam" id="PF21530">
    <property type="entry name" value="Pif1_2B_dom"/>
    <property type="match status" value="1"/>
</dbReference>
<keyword evidence="4" id="KW-1185">Reference proteome</keyword>
<feature type="domain" description="DNA helicase Pif1-like 2B" evidence="2">
    <location>
        <begin position="75"/>
        <end position="118"/>
    </location>
</feature>
<evidence type="ECO:0000256" key="1">
    <source>
        <dbReference type="SAM" id="MobiDB-lite"/>
    </source>
</evidence>
<dbReference type="PANTHER" id="PTHR10492:SF57">
    <property type="entry name" value="ATP-DEPENDENT DNA HELICASE"/>
    <property type="match status" value="1"/>
</dbReference>
<feature type="region of interest" description="Disordered" evidence="1">
    <location>
        <begin position="1"/>
        <end position="45"/>
    </location>
</feature>
<sequence length="122" mass="14106">MEERASKTSKQKTRKERDRDHTALARASETSEQRQAKQKIYRDHPPFARSLETKTTYKSKDTVVNNDISVNYPTEFLNSLDLPGMPMHILSLKIGYPIILLRNINPSRLCNGTRLSVKNIYE</sequence>
<protein>
    <recommendedName>
        <fullName evidence="2">DNA helicase Pif1-like 2B domain-containing protein</fullName>
    </recommendedName>
</protein>
<reference evidence="3 4" key="1">
    <citation type="submission" date="2022-01" db="EMBL/GenBank/DDBJ databases">
        <title>A chromosomal length assembly of Cordylochernes scorpioides.</title>
        <authorList>
            <person name="Zeh D."/>
            <person name="Zeh J."/>
        </authorList>
    </citation>
    <scope>NUCLEOTIDE SEQUENCE [LARGE SCALE GENOMIC DNA]</scope>
    <source>
        <strain evidence="3">IN4F17</strain>
        <tissue evidence="3">Whole Body</tissue>
    </source>
</reference>